<feature type="domain" description="Exocyst complex component Sec10-like alpha-helical bundle" evidence="6">
    <location>
        <begin position="180"/>
        <end position="400"/>
    </location>
</feature>
<dbReference type="InterPro" id="IPR048627">
    <property type="entry name" value="Sec10_HB"/>
</dbReference>
<sequence length="825" mass="87405">MQLSLIDPEAFKDGFNLGEFLSGIANSVLDPKAQPAGPKPDTSTAAAVARVSLDKSRALLELFDKAVSEALFAHGEISKSVAVLQNTLAADQAKYQKALSSCSRHSDKAREALRQVEAHSNRVGQVGTRLGDRLQRADGLRSRALELVRLLEYLALFVHLPEGDSAFIEGLPWDDRKLAEAASIAHKLRALTAEVESAGERNRLAGAAAAAEDAAAARAAAGGAAASPAASGGGAAPTAGTSSPAERRELAPSLGSLEYGIQRLGQYCLWLENRVVNRFDQAVEDDNIRMMGECARIMAAFDREKAIIQRYISLLPVFQSSVDEMVWVREPPVAADDAVVSERLRPLSRLYGTLGDTVAVEAGRMSSIFPNVRTALQMLVAKVFEDRVLMALERLLEDTAEDAFSRSTSYSSGRPMDELHDINEQYDSDGSGRYSRHRRGGGGGGGGAGGMYSDGDDYYDSDAGDDTDSDDDSGGGGGVRGRRKSVAASKRRSPRRGGNPVPPPPPGYKGPPPPPPPPPPPVTRAAATGAAQSYVSGRVAPVVRAVQCSGQVVRRLQEHHAKAVFPALDSSASEISACAGGLGVGLRGVETAVLSVMQALVDMIVIQAEKVLMYEQKRSEFLPPDGHLDAALLDRPTDACLLVCALFEALGKVARENLDGSNLASFLLEVGLRMHSTFLNHMQQFVYNAAGALRWRNDVNAYCEALRLWGLPLLDSRMGAVGALVGILVVEPDQLLPLINGTLRLDHREAIKYVRLRQDFQIARVQGRSLQQIFGSGDVVPGQPGPGPGQASAAAGSGFRAPGAGGAGGQSGETSSAAGLGFRPR</sequence>
<feature type="domain" description="Exocyst complex component Sec10 N-terminal" evidence="7">
    <location>
        <begin position="75"/>
        <end position="163"/>
    </location>
</feature>
<dbReference type="InterPro" id="IPR048625">
    <property type="entry name" value="Sec10_N"/>
</dbReference>
<comment type="similarity">
    <text evidence="1">Belongs to the SEC10 family.</text>
</comment>
<keyword evidence="9" id="KW-1185">Reference proteome</keyword>
<dbReference type="GO" id="GO:0006887">
    <property type="term" value="P:exocytosis"/>
    <property type="evidence" value="ECO:0007669"/>
    <property type="project" value="UniProtKB-KW"/>
</dbReference>
<dbReference type="Pfam" id="PF07393">
    <property type="entry name" value="Sec10_HB"/>
    <property type="match status" value="2"/>
</dbReference>
<evidence type="ECO:0000313" key="8">
    <source>
        <dbReference type="EMBL" id="GIL54288.1"/>
    </source>
</evidence>
<gene>
    <name evidence="8" type="ORF">Vafri_9856</name>
</gene>
<feature type="compositionally biased region" description="Low complexity" evidence="5">
    <location>
        <begin position="226"/>
        <end position="244"/>
    </location>
</feature>
<protein>
    <recommendedName>
        <fullName evidence="10">Exocyst complex component Sec10</fullName>
    </recommendedName>
</protein>
<dbReference type="EMBL" id="BNCO01000017">
    <property type="protein sequence ID" value="GIL54288.1"/>
    <property type="molecule type" value="Genomic_DNA"/>
</dbReference>
<dbReference type="InterPro" id="IPR009976">
    <property type="entry name" value="Sec10-like"/>
</dbReference>
<dbReference type="GO" id="GO:0000145">
    <property type="term" value="C:exocyst"/>
    <property type="evidence" value="ECO:0007669"/>
    <property type="project" value="TreeGrafter"/>
</dbReference>
<feature type="compositionally biased region" description="Gly residues" evidence="5">
    <location>
        <begin position="441"/>
        <end position="452"/>
    </location>
</feature>
<keyword evidence="3" id="KW-0268">Exocytosis</keyword>
<feature type="compositionally biased region" description="Acidic residues" evidence="5">
    <location>
        <begin position="454"/>
        <end position="473"/>
    </location>
</feature>
<dbReference type="Pfam" id="PF20667">
    <property type="entry name" value="Sec10_N"/>
    <property type="match status" value="1"/>
</dbReference>
<dbReference type="PANTHER" id="PTHR12100:SF0">
    <property type="entry name" value="EXOCYST COMPLEX COMPONENT 5"/>
    <property type="match status" value="1"/>
</dbReference>
<evidence type="ECO:0000256" key="2">
    <source>
        <dbReference type="ARBA" id="ARBA00022448"/>
    </source>
</evidence>
<feature type="domain" description="Exocyst complex component Sec10-like alpha-helical bundle" evidence="6">
    <location>
        <begin position="545"/>
        <end position="766"/>
    </location>
</feature>
<evidence type="ECO:0000313" key="9">
    <source>
        <dbReference type="Proteomes" id="UP000747399"/>
    </source>
</evidence>
<evidence type="ECO:0000259" key="7">
    <source>
        <dbReference type="Pfam" id="PF20667"/>
    </source>
</evidence>
<dbReference type="AlphaFoldDB" id="A0A8J4F2X2"/>
<dbReference type="SUPFAM" id="SSF101447">
    <property type="entry name" value="Formin homology 2 domain (FH2 domain)"/>
    <property type="match status" value="1"/>
</dbReference>
<feature type="compositionally biased region" description="Low complexity" evidence="5">
    <location>
        <begin position="789"/>
        <end position="802"/>
    </location>
</feature>
<feature type="region of interest" description="Disordered" evidence="5">
    <location>
        <begin position="226"/>
        <end position="247"/>
    </location>
</feature>
<feature type="region of interest" description="Disordered" evidence="5">
    <location>
        <begin position="403"/>
        <end position="529"/>
    </location>
</feature>
<feature type="compositionally biased region" description="Basic residues" evidence="5">
    <location>
        <begin position="480"/>
        <end position="495"/>
    </location>
</feature>
<reference evidence="8" key="1">
    <citation type="journal article" date="2021" name="Proc. Natl. Acad. Sci. U.S.A.">
        <title>Three genomes in the algal genus Volvox reveal the fate of a haploid sex-determining region after a transition to homothallism.</title>
        <authorList>
            <person name="Yamamoto K."/>
            <person name="Hamaji T."/>
            <person name="Kawai-Toyooka H."/>
            <person name="Matsuzaki R."/>
            <person name="Takahashi F."/>
            <person name="Nishimura Y."/>
            <person name="Kawachi M."/>
            <person name="Noguchi H."/>
            <person name="Minakuchi Y."/>
            <person name="Umen J.G."/>
            <person name="Toyoda A."/>
            <person name="Nozaki H."/>
        </authorList>
    </citation>
    <scope>NUCLEOTIDE SEQUENCE</scope>
    <source>
        <strain evidence="8">NIES-3780</strain>
    </source>
</reference>
<evidence type="ECO:0000259" key="6">
    <source>
        <dbReference type="Pfam" id="PF07393"/>
    </source>
</evidence>
<keyword evidence="2" id="KW-0813">Transport</keyword>
<comment type="caution">
    <text evidence="8">The sequence shown here is derived from an EMBL/GenBank/DDBJ whole genome shotgun (WGS) entry which is preliminary data.</text>
</comment>
<accession>A0A8J4F2X2</accession>
<organism evidence="8 9">
    <name type="scientific">Volvox africanus</name>
    <dbReference type="NCBI Taxonomy" id="51714"/>
    <lineage>
        <taxon>Eukaryota</taxon>
        <taxon>Viridiplantae</taxon>
        <taxon>Chlorophyta</taxon>
        <taxon>core chlorophytes</taxon>
        <taxon>Chlorophyceae</taxon>
        <taxon>CS clade</taxon>
        <taxon>Chlamydomonadales</taxon>
        <taxon>Volvocaceae</taxon>
        <taxon>Volvox</taxon>
    </lineage>
</organism>
<evidence type="ECO:0000256" key="3">
    <source>
        <dbReference type="ARBA" id="ARBA00022483"/>
    </source>
</evidence>
<dbReference type="PANTHER" id="PTHR12100">
    <property type="entry name" value="SEC10"/>
    <property type="match status" value="1"/>
</dbReference>
<name>A0A8J4F2X2_9CHLO</name>
<feature type="region of interest" description="Disordered" evidence="5">
    <location>
        <begin position="776"/>
        <end position="825"/>
    </location>
</feature>
<dbReference type="GO" id="GO:0006893">
    <property type="term" value="P:Golgi to plasma membrane transport"/>
    <property type="evidence" value="ECO:0007669"/>
    <property type="project" value="TreeGrafter"/>
</dbReference>
<evidence type="ECO:0000256" key="5">
    <source>
        <dbReference type="SAM" id="MobiDB-lite"/>
    </source>
</evidence>
<evidence type="ECO:0008006" key="10">
    <source>
        <dbReference type="Google" id="ProtNLM"/>
    </source>
</evidence>
<evidence type="ECO:0000256" key="4">
    <source>
        <dbReference type="ARBA" id="ARBA00023054"/>
    </source>
</evidence>
<dbReference type="Proteomes" id="UP000747399">
    <property type="component" value="Unassembled WGS sequence"/>
</dbReference>
<feature type="compositionally biased region" description="Pro residues" evidence="5">
    <location>
        <begin position="500"/>
        <end position="522"/>
    </location>
</feature>
<keyword evidence="4" id="KW-0175">Coiled coil</keyword>
<evidence type="ECO:0000256" key="1">
    <source>
        <dbReference type="ARBA" id="ARBA00006572"/>
    </source>
</evidence>
<proteinExistence type="inferred from homology"/>